<evidence type="ECO:0000313" key="2">
    <source>
        <dbReference type="EMBL" id="JAB93918.1"/>
    </source>
</evidence>
<reference evidence="2" key="1">
    <citation type="submission" date="2013-07" db="EMBL/GenBank/DDBJ databases">
        <authorList>
            <person name="Geib S."/>
        </authorList>
    </citation>
    <scope>NUCLEOTIDE SEQUENCE</scope>
</reference>
<sequence>MRRTPESRKSTKLENSLWHYQKFFRELKQRRIDFMQLKNLRKFRFGIIYSDCLVAENLLTKTKTTIQIINANAATTTGRQRQKQTQAQTQTQTQKLRENLKQNQGQVQVTVAVEGDNSSHKQHASEGRKRTTVRTTASRATTSLGENATNASTKCVDSSNSESTRLCESVTRSSATRDCTTALEDTETVIIKSWLGNRSTIEPMPRLTRMPLIELANATTQPLVLV</sequence>
<feature type="region of interest" description="Disordered" evidence="1">
    <location>
        <begin position="115"/>
        <end position="139"/>
    </location>
</feature>
<feature type="compositionally biased region" description="Basic and acidic residues" evidence="1">
    <location>
        <begin position="117"/>
        <end position="129"/>
    </location>
</feature>
<dbReference type="AlphaFoldDB" id="W8BA33"/>
<proteinExistence type="evidence at transcript level"/>
<accession>W8BA33</accession>
<reference evidence="2" key="2">
    <citation type="journal article" date="2014" name="BMC Genomics">
        <title>A genomic perspective to assessing quality of mass-reared SIT flies used in Mediterranean fruit fly (Ceratitis capitata) eradication in California.</title>
        <authorList>
            <person name="Calla B."/>
            <person name="Hall B."/>
            <person name="Hou S."/>
            <person name="Geib S.M."/>
        </authorList>
    </citation>
    <scope>NUCLEOTIDE SEQUENCE</scope>
</reference>
<protein>
    <submittedName>
        <fullName evidence="2">Uncharacterized protein</fullName>
    </submittedName>
</protein>
<dbReference type="EMBL" id="GAMC01012637">
    <property type="protein sequence ID" value="JAB93918.1"/>
    <property type="molecule type" value="mRNA"/>
</dbReference>
<name>W8BA33_CERCA</name>
<evidence type="ECO:0000256" key="1">
    <source>
        <dbReference type="SAM" id="MobiDB-lite"/>
    </source>
</evidence>
<organism evidence="2">
    <name type="scientific">Ceratitis capitata</name>
    <name type="common">Mediterranean fruit fly</name>
    <name type="synonym">Tephritis capitata</name>
    <dbReference type="NCBI Taxonomy" id="7213"/>
    <lineage>
        <taxon>Eukaryota</taxon>
        <taxon>Metazoa</taxon>
        <taxon>Ecdysozoa</taxon>
        <taxon>Arthropoda</taxon>
        <taxon>Hexapoda</taxon>
        <taxon>Insecta</taxon>
        <taxon>Pterygota</taxon>
        <taxon>Neoptera</taxon>
        <taxon>Endopterygota</taxon>
        <taxon>Diptera</taxon>
        <taxon>Brachycera</taxon>
        <taxon>Muscomorpha</taxon>
        <taxon>Tephritoidea</taxon>
        <taxon>Tephritidae</taxon>
        <taxon>Ceratitis</taxon>
        <taxon>Ceratitis</taxon>
    </lineage>
</organism>